<reference evidence="2" key="2">
    <citation type="journal article" date="2023" name="Plants (Basel)">
        <title>Annotation of the Turnera subulata (Passifloraceae) Draft Genome Reveals the S-Locus Evolved after the Divergence of Turneroideae from Passifloroideae in a Stepwise Manner.</title>
        <authorList>
            <person name="Henning P.M."/>
            <person name="Roalson E.H."/>
            <person name="Mir W."/>
            <person name="McCubbin A.G."/>
            <person name="Shore J.S."/>
        </authorList>
    </citation>
    <scope>NUCLEOTIDE SEQUENCE</scope>
    <source>
        <strain evidence="2">F60SS</strain>
    </source>
</reference>
<accession>A0A9Q0GH92</accession>
<evidence type="ECO:0000313" key="2">
    <source>
        <dbReference type="EMBL" id="KAJ4848529.1"/>
    </source>
</evidence>
<name>A0A9Q0GH92_9ROSI</name>
<dbReference type="InterPro" id="IPR001574">
    <property type="entry name" value="Ribosome_inactivat_prot"/>
</dbReference>
<dbReference type="EMBL" id="JAKUCV010000884">
    <property type="protein sequence ID" value="KAJ4848529.1"/>
    <property type="molecule type" value="Genomic_DNA"/>
</dbReference>
<protein>
    <recommendedName>
        <fullName evidence="1">rRNA N-glycosylase</fullName>
        <ecNumber evidence="1">3.2.2.22</ecNumber>
    </recommendedName>
</protein>
<proteinExistence type="inferred from homology"/>
<dbReference type="InterPro" id="IPR036041">
    <property type="entry name" value="Ribosome-inact_prot_sf"/>
</dbReference>
<reference evidence="2" key="1">
    <citation type="submission" date="2022-02" db="EMBL/GenBank/DDBJ databases">
        <authorList>
            <person name="Henning P.M."/>
            <person name="McCubbin A.G."/>
            <person name="Shore J.S."/>
        </authorList>
    </citation>
    <scope>NUCLEOTIDE SEQUENCE</scope>
    <source>
        <strain evidence="2">F60SS</strain>
        <tissue evidence="2">Leaves</tissue>
    </source>
</reference>
<evidence type="ECO:0000313" key="3">
    <source>
        <dbReference type="Proteomes" id="UP001141552"/>
    </source>
</evidence>
<dbReference type="Proteomes" id="UP001141552">
    <property type="component" value="Unassembled WGS sequence"/>
</dbReference>
<dbReference type="AlphaFoldDB" id="A0A9Q0GH92"/>
<keyword evidence="1" id="KW-0611">Plant defense</keyword>
<keyword evidence="1" id="KW-0378">Hydrolase</keyword>
<comment type="catalytic activity">
    <reaction evidence="1">
        <text>Endohydrolysis of the N-glycosidic bond at one specific adenosine on the 28S rRNA.</text>
        <dbReference type="EC" id="3.2.2.22"/>
    </reaction>
</comment>
<dbReference type="GO" id="GO:0017148">
    <property type="term" value="P:negative regulation of translation"/>
    <property type="evidence" value="ECO:0007669"/>
    <property type="project" value="UniProtKB-KW"/>
</dbReference>
<comment type="similarity">
    <text evidence="1">Belongs to the ribosome-inactivating protein family.</text>
</comment>
<dbReference type="InterPro" id="IPR016138">
    <property type="entry name" value="Ribosome_inactivat_prot_sub1"/>
</dbReference>
<keyword evidence="3" id="KW-1185">Reference proteome</keyword>
<dbReference type="SUPFAM" id="SSF56371">
    <property type="entry name" value="Ribosome inactivating proteins (RIP)"/>
    <property type="match status" value="1"/>
</dbReference>
<dbReference type="GO" id="GO:0030598">
    <property type="term" value="F:rRNA N-glycosylase activity"/>
    <property type="evidence" value="ECO:0007669"/>
    <property type="project" value="UniProtKB-EC"/>
</dbReference>
<dbReference type="GO" id="GO:0090729">
    <property type="term" value="F:toxin activity"/>
    <property type="evidence" value="ECO:0007669"/>
    <property type="project" value="UniProtKB-KW"/>
</dbReference>
<sequence length="107" mass="11914">MNKKLVKGTDRYGLVKVQIRGSPVSITLVIDINDLYLVGFGANNSNARPTDAYFYFKYSSTNPHEYADAVKRFGKTTQAVLLNYEGSYSQGSTGTSFGCRFPYLVHI</sequence>
<dbReference type="Gene3D" id="3.40.420.10">
    <property type="entry name" value="Ricin (A subunit), domain 1"/>
    <property type="match status" value="1"/>
</dbReference>
<dbReference type="Pfam" id="PF00161">
    <property type="entry name" value="RIP"/>
    <property type="match status" value="1"/>
</dbReference>
<gene>
    <name evidence="2" type="ORF">Tsubulata_027012</name>
</gene>
<dbReference type="EC" id="3.2.2.22" evidence="1"/>
<dbReference type="GO" id="GO:0006952">
    <property type="term" value="P:defense response"/>
    <property type="evidence" value="ECO:0007669"/>
    <property type="project" value="UniProtKB-KW"/>
</dbReference>
<dbReference type="OrthoDB" id="1704365at2759"/>
<organism evidence="2 3">
    <name type="scientific">Turnera subulata</name>
    <dbReference type="NCBI Taxonomy" id="218843"/>
    <lineage>
        <taxon>Eukaryota</taxon>
        <taxon>Viridiplantae</taxon>
        <taxon>Streptophyta</taxon>
        <taxon>Embryophyta</taxon>
        <taxon>Tracheophyta</taxon>
        <taxon>Spermatophyta</taxon>
        <taxon>Magnoliopsida</taxon>
        <taxon>eudicotyledons</taxon>
        <taxon>Gunneridae</taxon>
        <taxon>Pentapetalae</taxon>
        <taxon>rosids</taxon>
        <taxon>fabids</taxon>
        <taxon>Malpighiales</taxon>
        <taxon>Passifloraceae</taxon>
        <taxon>Turnera</taxon>
    </lineage>
</organism>
<comment type="caution">
    <text evidence="2">The sequence shown here is derived from an EMBL/GenBank/DDBJ whole genome shotgun (WGS) entry which is preliminary data.</text>
</comment>
<evidence type="ECO:0000256" key="1">
    <source>
        <dbReference type="RuleBase" id="RU004915"/>
    </source>
</evidence>
<keyword evidence="1" id="KW-0800">Toxin</keyword>
<keyword evidence="1" id="KW-0652">Protein synthesis inhibitor</keyword>